<organism evidence="1">
    <name type="scientific">Arundo donax</name>
    <name type="common">Giant reed</name>
    <name type="synonym">Donax arundinaceus</name>
    <dbReference type="NCBI Taxonomy" id="35708"/>
    <lineage>
        <taxon>Eukaryota</taxon>
        <taxon>Viridiplantae</taxon>
        <taxon>Streptophyta</taxon>
        <taxon>Embryophyta</taxon>
        <taxon>Tracheophyta</taxon>
        <taxon>Spermatophyta</taxon>
        <taxon>Magnoliopsida</taxon>
        <taxon>Liliopsida</taxon>
        <taxon>Poales</taxon>
        <taxon>Poaceae</taxon>
        <taxon>PACMAD clade</taxon>
        <taxon>Arundinoideae</taxon>
        <taxon>Arundineae</taxon>
        <taxon>Arundo</taxon>
    </lineage>
</organism>
<reference evidence="1" key="1">
    <citation type="submission" date="2014-09" db="EMBL/GenBank/DDBJ databases">
        <authorList>
            <person name="Magalhaes I.L.F."/>
            <person name="Oliveira U."/>
            <person name="Santos F.R."/>
            <person name="Vidigal T.H.D.A."/>
            <person name="Brescovit A.D."/>
            <person name="Santos A.J."/>
        </authorList>
    </citation>
    <scope>NUCLEOTIDE SEQUENCE</scope>
    <source>
        <tissue evidence="1">Shoot tissue taken approximately 20 cm above the soil surface</tissue>
    </source>
</reference>
<protein>
    <submittedName>
        <fullName evidence="1">Uncharacterized protein</fullName>
    </submittedName>
</protein>
<proteinExistence type="predicted"/>
<dbReference type="AlphaFoldDB" id="A0A0A9CNV6"/>
<reference evidence="1" key="2">
    <citation type="journal article" date="2015" name="Data Brief">
        <title>Shoot transcriptome of the giant reed, Arundo donax.</title>
        <authorList>
            <person name="Barrero R.A."/>
            <person name="Guerrero F.D."/>
            <person name="Moolhuijzen P."/>
            <person name="Goolsby J.A."/>
            <person name="Tidwell J."/>
            <person name="Bellgard S.E."/>
            <person name="Bellgard M.I."/>
        </authorList>
    </citation>
    <scope>NUCLEOTIDE SEQUENCE</scope>
    <source>
        <tissue evidence="1">Shoot tissue taken approximately 20 cm above the soil surface</tissue>
    </source>
</reference>
<dbReference type="EMBL" id="GBRH01224723">
    <property type="protein sequence ID" value="JAD73172.1"/>
    <property type="molecule type" value="Transcribed_RNA"/>
</dbReference>
<sequence>MKIFEGKQLVSCSEWSVLA</sequence>
<accession>A0A0A9CNV6</accession>
<name>A0A0A9CNV6_ARUDO</name>
<evidence type="ECO:0000313" key="1">
    <source>
        <dbReference type="EMBL" id="JAD73172.1"/>
    </source>
</evidence>